<organism evidence="1 2">
    <name type="scientific">Lentinula raphanica</name>
    <dbReference type="NCBI Taxonomy" id="153919"/>
    <lineage>
        <taxon>Eukaryota</taxon>
        <taxon>Fungi</taxon>
        <taxon>Dikarya</taxon>
        <taxon>Basidiomycota</taxon>
        <taxon>Agaricomycotina</taxon>
        <taxon>Agaricomycetes</taxon>
        <taxon>Agaricomycetidae</taxon>
        <taxon>Agaricales</taxon>
        <taxon>Marasmiineae</taxon>
        <taxon>Omphalotaceae</taxon>
        <taxon>Lentinula</taxon>
    </lineage>
</organism>
<keyword evidence="2" id="KW-1185">Reference proteome</keyword>
<evidence type="ECO:0000313" key="2">
    <source>
        <dbReference type="Proteomes" id="UP001163846"/>
    </source>
</evidence>
<protein>
    <submittedName>
        <fullName evidence="1">Uncharacterized protein</fullName>
    </submittedName>
</protein>
<reference evidence="1" key="1">
    <citation type="submission" date="2022-08" db="EMBL/GenBank/DDBJ databases">
        <authorList>
            <consortium name="DOE Joint Genome Institute"/>
            <person name="Min B."/>
            <person name="Riley R."/>
            <person name="Sierra-Patev S."/>
            <person name="Naranjo-Ortiz M."/>
            <person name="Looney B."/>
            <person name="Konkel Z."/>
            <person name="Slot J.C."/>
            <person name="Sakamoto Y."/>
            <person name="Steenwyk J.L."/>
            <person name="Rokas A."/>
            <person name="Carro J."/>
            <person name="Camarero S."/>
            <person name="Ferreira P."/>
            <person name="Molpeceres G."/>
            <person name="Ruiz-Duenas F.J."/>
            <person name="Serrano A."/>
            <person name="Henrissat B."/>
            <person name="Drula E."/>
            <person name="Hughes K.W."/>
            <person name="Mata J.L."/>
            <person name="Ishikawa N.K."/>
            <person name="Vargas-Isla R."/>
            <person name="Ushijima S."/>
            <person name="Smith C.A."/>
            <person name="Ahrendt S."/>
            <person name="Andreopoulos W."/>
            <person name="He G."/>
            <person name="Labutti K."/>
            <person name="Lipzen A."/>
            <person name="Ng V."/>
            <person name="Sandor L."/>
            <person name="Barry K."/>
            <person name="Martinez A.T."/>
            <person name="Xiao Y."/>
            <person name="Gibbons J.G."/>
            <person name="Terashima K."/>
            <person name="Hibbett D.S."/>
            <person name="Grigoriev I.V."/>
        </authorList>
    </citation>
    <scope>NUCLEOTIDE SEQUENCE</scope>
    <source>
        <strain evidence="1">TFB9207</strain>
    </source>
</reference>
<accession>A0AA38NUX8</accession>
<gene>
    <name evidence="1" type="ORF">F5878DRAFT_668034</name>
</gene>
<evidence type="ECO:0000313" key="1">
    <source>
        <dbReference type="EMBL" id="KAJ3831021.1"/>
    </source>
</evidence>
<proteinExistence type="predicted"/>
<name>A0AA38NUX8_9AGAR</name>
<dbReference type="EMBL" id="MU807913">
    <property type="protein sequence ID" value="KAJ3831021.1"/>
    <property type="molecule type" value="Genomic_DNA"/>
</dbReference>
<sequence length="161" mass="17673">MSFAVSSTALVPSSTALVDPSTDLENDNAQFCAALDSLARANFKRVTAPGRNLKGEDIRRIHHNPETGKFWTILNRRMAEAMWAALLTAYNKLICKADLGRSNTAFVSEESLCQVSLCQLPLDWIVENLTDPNPLLYLGTEAECQMKASNLEAAGVQLGWD</sequence>
<dbReference type="Proteomes" id="UP001163846">
    <property type="component" value="Unassembled WGS sequence"/>
</dbReference>
<dbReference type="AlphaFoldDB" id="A0AA38NUX8"/>
<comment type="caution">
    <text evidence="1">The sequence shown here is derived from an EMBL/GenBank/DDBJ whole genome shotgun (WGS) entry which is preliminary data.</text>
</comment>